<dbReference type="AlphaFoldDB" id="A0A1B0CZB6"/>
<dbReference type="EMBL" id="AJVK01002242">
    <property type="status" value="NOT_ANNOTATED_CDS"/>
    <property type="molecule type" value="Genomic_DNA"/>
</dbReference>
<name>A0A1B0CZB6_PHLPP</name>
<evidence type="ECO:0000313" key="2">
    <source>
        <dbReference type="EnsemblMetazoa" id="PPAI000438-PA"/>
    </source>
</evidence>
<reference evidence="2" key="1">
    <citation type="submission" date="2022-08" db="UniProtKB">
        <authorList>
            <consortium name="EnsemblMetazoa"/>
        </authorList>
    </citation>
    <scope>IDENTIFICATION</scope>
    <source>
        <strain evidence="2">Israel</strain>
    </source>
</reference>
<accession>A0A1B0CZB6</accession>
<organism evidence="2 3">
    <name type="scientific">Phlebotomus papatasi</name>
    <name type="common">Sandfly</name>
    <dbReference type="NCBI Taxonomy" id="29031"/>
    <lineage>
        <taxon>Eukaryota</taxon>
        <taxon>Metazoa</taxon>
        <taxon>Ecdysozoa</taxon>
        <taxon>Arthropoda</taxon>
        <taxon>Hexapoda</taxon>
        <taxon>Insecta</taxon>
        <taxon>Pterygota</taxon>
        <taxon>Neoptera</taxon>
        <taxon>Endopterygota</taxon>
        <taxon>Diptera</taxon>
        <taxon>Nematocera</taxon>
        <taxon>Psychodoidea</taxon>
        <taxon>Psychodidae</taxon>
        <taxon>Phlebotomus</taxon>
        <taxon>Phlebotomus</taxon>
    </lineage>
</organism>
<dbReference type="Proteomes" id="UP000092462">
    <property type="component" value="Unassembled WGS sequence"/>
</dbReference>
<protein>
    <submittedName>
        <fullName evidence="2">Uncharacterized protein</fullName>
    </submittedName>
</protein>
<sequence length="364" mass="40676">MYNAFVNSAAVSGRALFSPRVDYNEWMPVGRGDPLKNDPTYDYSPPFLERVRYWESGKQEKSGEILLLGVPSKKPSVPSRKDFKYLTMRRNFYQLPTILMPPPMQTTEKYHTPMESWTQRPKDSMAEASMSVGAPFKSNYKPLSAMNYGEIKPGKASYLHAILQKETLQRPTTPSPSSTTSSVVMQKVPSVFEVHQSTAIVTKTTPNQQIETTTHFVPTAPPTLTTDAYFSHYNQPPAPISGPMYLIIEGHSKVKTYSSSDPPDGKHHANIVPVVSTEDPVVRRVVNDEVKHLHFRAPEVKRKPLPTRTSAMDSLLSLLDVSFGSLLSEEAQEDQNNSIDSNALEGGDKRQARTFNLQDADKTS</sequence>
<dbReference type="VEuPathDB" id="VectorBase:PPAPM1_000145"/>
<proteinExistence type="predicted"/>
<dbReference type="VEuPathDB" id="VectorBase:PPAI000438"/>
<feature type="region of interest" description="Disordered" evidence="1">
    <location>
        <begin position="330"/>
        <end position="364"/>
    </location>
</feature>
<keyword evidence="3" id="KW-1185">Reference proteome</keyword>
<dbReference type="EnsemblMetazoa" id="PPAI000438-RA">
    <property type="protein sequence ID" value="PPAI000438-PA"/>
    <property type="gene ID" value="PPAI000438"/>
</dbReference>
<evidence type="ECO:0000256" key="1">
    <source>
        <dbReference type="SAM" id="MobiDB-lite"/>
    </source>
</evidence>
<evidence type="ECO:0000313" key="3">
    <source>
        <dbReference type="Proteomes" id="UP000092462"/>
    </source>
</evidence>